<dbReference type="Proteomes" id="UP001044222">
    <property type="component" value="Chromosome 12"/>
</dbReference>
<dbReference type="EMBL" id="JAFIRN010000012">
    <property type="protein sequence ID" value="KAG5838174.1"/>
    <property type="molecule type" value="Genomic_DNA"/>
</dbReference>
<feature type="non-terminal residue" evidence="1">
    <location>
        <position position="1"/>
    </location>
</feature>
<name>A0A9D3LWA1_ANGAN</name>
<protein>
    <submittedName>
        <fullName evidence="1">Uncharacterized protein</fullName>
    </submittedName>
</protein>
<accession>A0A9D3LWA1</accession>
<sequence>LRSNQLTDKKTGQRKKLVAAVNPRGFRAERDYMIGVPPVPLSDIFWLSNLFLMALRKTPDLCQVIRMLLALPLRLPRSARDTGLQTRQSGVAISRLLRQHLHLRHSYI</sequence>
<dbReference type="AlphaFoldDB" id="A0A9D3LWA1"/>
<keyword evidence="2" id="KW-1185">Reference proteome</keyword>
<reference evidence="1" key="1">
    <citation type="submission" date="2021-01" db="EMBL/GenBank/DDBJ databases">
        <title>A chromosome-scale assembly of European eel, Anguilla anguilla.</title>
        <authorList>
            <person name="Henkel C."/>
            <person name="Jong-Raadsen S.A."/>
            <person name="Dufour S."/>
            <person name="Weltzien F.-A."/>
            <person name="Palstra A.P."/>
            <person name="Pelster B."/>
            <person name="Spaink H.P."/>
            <person name="Van Den Thillart G.E."/>
            <person name="Jansen H."/>
            <person name="Zahm M."/>
            <person name="Klopp C."/>
            <person name="Cedric C."/>
            <person name="Louis A."/>
            <person name="Berthelot C."/>
            <person name="Parey E."/>
            <person name="Roest Crollius H."/>
            <person name="Montfort J."/>
            <person name="Robinson-Rechavi M."/>
            <person name="Bucao C."/>
            <person name="Bouchez O."/>
            <person name="Gislard M."/>
            <person name="Lluch J."/>
            <person name="Milhes M."/>
            <person name="Lampietro C."/>
            <person name="Lopez Roques C."/>
            <person name="Donnadieu C."/>
            <person name="Braasch I."/>
            <person name="Desvignes T."/>
            <person name="Postlethwait J."/>
            <person name="Bobe J."/>
            <person name="Guiguen Y."/>
            <person name="Dirks R."/>
        </authorList>
    </citation>
    <scope>NUCLEOTIDE SEQUENCE</scope>
    <source>
        <strain evidence="1">Tag_6206</strain>
        <tissue evidence="1">Liver</tissue>
    </source>
</reference>
<evidence type="ECO:0000313" key="2">
    <source>
        <dbReference type="Proteomes" id="UP001044222"/>
    </source>
</evidence>
<gene>
    <name evidence="1" type="ORF">ANANG_G00220980</name>
</gene>
<proteinExistence type="predicted"/>
<comment type="caution">
    <text evidence="1">The sequence shown here is derived from an EMBL/GenBank/DDBJ whole genome shotgun (WGS) entry which is preliminary data.</text>
</comment>
<organism evidence="1 2">
    <name type="scientific">Anguilla anguilla</name>
    <name type="common">European freshwater eel</name>
    <name type="synonym">Muraena anguilla</name>
    <dbReference type="NCBI Taxonomy" id="7936"/>
    <lineage>
        <taxon>Eukaryota</taxon>
        <taxon>Metazoa</taxon>
        <taxon>Chordata</taxon>
        <taxon>Craniata</taxon>
        <taxon>Vertebrata</taxon>
        <taxon>Euteleostomi</taxon>
        <taxon>Actinopterygii</taxon>
        <taxon>Neopterygii</taxon>
        <taxon>Teleostei</taxon>
        <taxon>Anguilliformes</taxon>
        <taxon>Anguillidae</taxon>
        <taxon>Anguilla</taxon>
    </lineage>
</organism>
<evidence type="ECO:0000313" key="1">
    <source>
        <dbReference type="EMBL" id="KAG5838174.1"/>
    </source>
</evidence>